<keyword evidence="3" id="KW-1185">Reference proteome</keyword>
<sequence length="128" mass="13099">MCRKKGRLGRRGPPGSPPAPVEPVAFPGWSLYANPPPAPSPEKAPPKAPAADDASASSSPTDRAREITELCALAGQSAAEAAALIASDQSVEQVRHALITARATASSPPLAASLSSPVATALPRRERF</sequence>
<dbReference type="PATRIC" id="fig|1150469.3.peg.2177"/>
<feature type="region of interest" description="Disordered" evidence="1">
    <location>
        <begin position="1"/>
        <end position="63"/>
    </location>
</feature>
<dbReference type="HOGENOM" id="CLU_1957865_0_0_5"/>
<dbReference type="EMBL" id="HE663493">
    <property type="protein sequence ID" value="CCG08566.1"/>
    <property type="molecule type" value="Genomic_DNA"/>
</dbReference>
<feature type="compositionally biased region" description="Low complexity" evidence="1">
    <location>
        <begin position="103"/>
        <end position="122"/>
    </location>
</feature>
<accession>H6SKQ1</accession>
<dbReference type="AlphaFoldDB" id="H6SKQ1"/>
<dbReference type="STRING" id="1150469.RSPPHO_01940"/>
<proteinExistence type="predicted"/>
<reference evidence="2 3" key="1">
    <citation type="submission" date="2012-02" db="EMBL/GenBank/DDBJ databases">
        <title>Shotgun genome sequence of Phaeospirillum photometricum DSM 122.</title>
        <authorList>
            <person name="Duquesne K."/>
            <person name="Sturgis J."/>
        </authorList>
    </citation>
    <scope>NUCLEOTIDE SEQUENCE [LARGE SCALE GENOMIC DNA]</scope>
    <source>
        <strain evidence="3">DSM122</strain>
    </source>
</reference>
<organism evidence="2 3">
    <name type="scientific">Pararhodospirillum photometricum DSM 122</name>
    <dbReference type="NCBI Taxonomy" id="1150469"/>
    <lineage>
        <taxon>Bacteria</taxon>
        <taxon>Pseudomonadati</taxon>
        <taxon>Pseudomonadota</taxon>
        <taxon>Alphaproteobacteria</taxon>
        <taxon>Rhodospirillales</taxon>
        <taxon>Rhodospirillaceae</taxon>
        <taxon>Pararhodospirillum</taxon>
    </lineage>
</organism>
<feature type="region of interest" description="Disordered" evidence="1">
    <location>
        <begin position="103"/>
        <end position="128"/>
    </location>
</feature>
<dbReference type="Proteomes" id="UP000033220">
    <property type="component" value="Chromosome DSM 122"/>
</dbReference>
<feature type="compositionally biased region" description="Basic residues" evidence="1">
    <location>
        <begin position="1"/>
        <end position="10"/>
    </location>
</feature>
<evidence type="ECO:0000313" key="3">
    <source>
        <dbReference type="Proteomes" id="UP000033220"/>
    </source>
</evidence>
<gene>
    <name evidence="2" type="ORF">RSPPHO_01940</name>
</gene>
<evidence type="ECO:0000256" key="1">
    <source>
        <dbReference type="SAM" id="MobiDB-lite"/>
    </source>
</evidence>
<name>H6SKQ1_PARPM</name>
<evidence type="ECO:0000313" key="2">
    <source>
        <dbReference type="EMBL" id="CCG08566.1"/>
    </source>
</evidence>
<protein>
    <submittedName>
        <fullName evidence="2">Uncharacterized protein</fullName>
    </submittedName>
</protein>
<feature type="compositionally biased region" description="Pro residues" evidence="1">
    <location>
        <begin position="34"/>
        <end position="48"/>
    </location>
</feature>
<feature type="compositionally biased region" description="Low complexity" evidence="1">
    <location>
        <begin position="49"/>
        <end position="60"/>
    </location>
</feature>
<dbReference type="KEGG" id="rpm:RSPPHO_01940"/>